<dbReference type="EMBL" id="LBIC01000023">
    <property type="protein sequence ID" value="KKW89326.1"/>
    <property type="molecule type" value="Genomic_DNA"/>
</dbReference>
<keyword evidence="2 11" id="KW-0813">Transport</keyword>
<evidence type="ECO:0000313" key="15">
    <source>
        <dbReference type="EMBL" id="KKW89326.1"/>
    </source>
</evidence>
<gene>
    <name evidence="15" type="ORF">YP76_25995</name>
</gene>
<evidence type="ECO:0000256" key="3">
    <source>
        <dbReference type="ARBA" id="ARBA00022452"/>
    </source>
</evidence>
<dbReference type="InterPro" id="IPR000531">
    <property type="entry name" value="Beta-barrel_TonB"/>
</dbReference>
<sequence>MADEANVATYIDGVYHPFSFTSSLDLVEIERIEVLRGPQGTVFGRNATGGLVNVITPDPSFTTKGRVEARFGRMRNDANEIDLRTYVTGGLNDKIAMDFAGLYRDNGGFITDLVRGGGLGDSRMFNVRSKLLFEPSETARIILMANYVDHESSVNTVRPYGSNTAAATIPGVILPKGPWEASLTEVPISNYEQVTINLHTAFDLGSVSLQTTTGYIDNNGKQFTDSDASNILLGQIPFDTSGKSFSQEVRLLSTGRGRFKWIAGLYFFKLDAGFENIQLQNSAGPGQPVTVTRLDPSSKVKSYAAFGEGTYEVIDSLFLTAGGRYTEETRRFTTLRNLVPLPFGRAKASFNKWTYRVALRYNFADSANVYASYGTGFKSGVFNELGVLGTATRPETIKAAEIGLKADPLSWLRTNLSIYRYKYNDLQVQARDAAGVSYILQNAANAEIYGGELEVTAAVTKDLNLRGALVYTHAEYTSFPAAQGFVPRPTGGNQVVPSDASGNHMIRAPRHTINLGFDWGRDVGSGRLQIVGNLFHSARVYYDFLNLASQKPYTTLSGEMSWTSPNEAWRFSIWAKNITNEAYVQTLRPGALGTDAIFERPRQVGLGAAYRF</sequence>
<keyword evidence="4" id="KW-0410">Iron transport</keyword>
<keyword evidence="10 11" id="KW-0998">Cell outer membrane</keyword>
<evidence type="ECO:0000313" key="16">
    <source>
        <dbReference type="Proteomes" id="UP000033874"/>
    </source>
</evidence>
<keyword evidence="5 11" id="KW-0812">Transmembrane</keyword>
<dbReference type="InterPro" id="IPR012910">
    <property type="entry name" value="Plug_dom"/>
</dbReference>
<keyword evidence="16" id="KW-1185">Reference proteome</keyword>
<dbReference type="Gene3D" id="2.40.170.20">
    <property type="entry name" value="TonB-dependent receptor, beta-barrel domain"/>
    <property type="match status" value="1"/>
</dbReference>
<keyword evidence="7" id="KW-0406">Ion transport</keyword>
<dbReference type="CDD" id="cd01347">
    <property type="entry name" value="ligand_gated_channel"/>
    <property type="match status" value="1"/>
</dbReference>
<evidence type="ECO:0000256" key="8">
    <source>
        <dbReference type="ARBA" id="ARBA00023077"/>
    </source>
</evidence>
<dbReference type="PATRIC" id="fig|56193.3.peg.5492"/>
<evidence type="ECO:0000256" key="2">
    <source>
        <dbReference type="ARBA" id="ARBA00022448"/>
    </source>
</evidence>
<evidence type="ECO:0000256" key="1">
    <source>
        <dbReference type="ARBA" id="ARBA00004571"/>
    </source>
</evidence>
<evidence type="ECO:0000259" key="14">
    <source>
        <dbReference type="Pfam" id="PF07715"/>
    </source>
</evidence>
<dbReference type="Pfam" id="PF07715">
    <property type="entry name" value="Plug"/>
    <property type="match status" value="1"/>
</dbReference>
<dbReference type="Proteomes" id="UP000033874">
    <property type="component" value="Unassembled WGS sequence"/>
</dbReference>
<protein>
    <recommendedName>
        <fullName evidence="17">TonB-dependent receptor</fullName>
    </recommendedName>
</protein>
<dbReference type="PANTHER" id="PTHR32552:SF81">
    <property type="entry name" value="TONB-DEPENDENT OUTER MEMBRANE RECEPTOR"/>
    <property type="match status" value="1"/>
</dbReference>
<evidence type="ECO:0000256" key="5">
    <source>
        <dbReference type="ARBA" id="ARBA00022692"/>
    </source>
</evidence>
<dbReference type="GO" id="GO:0006826">
    <property type="term" value="P:iron ion transport"/>
    <property type="evidence" value="ECO:0007669"/>
    <property type="project" value="UniProtKB-KW"/>
</dbReference>
<comment type="caution">
    <text evidence="15">The sequence shown here is derived from an EMBL/GenBank/DDBJ whole genome shotgun (WGS) entry which is preliminary data.</text>
</comment>
<keyword evidence="6" id="KW-0408">Iron</keyword>
<evidence type="ECO:0000256" key="6">
    <source>
        <dbReference type="ARBA" id="ARBA00023004"/>
    </source>
</evidence>
<evidence type="ECO:0000256" key="11">
    <source>
        <dbReference type="PROSITE-ProRule" id="PRU01360"/>
    </source>
</evidence>
<evidence type="ECO:0000256" key="7">
    <source>
        <dbReference type="ARBA" id="ARBA00023065"/>
    </source>
</evidence>
<comment type="subcellular location">
    <subcellularLocation>
        <location evidence="1 11">Cell outer membrane</location>
        <topology evidence="1 11">Multi-pass membrane protein</topology>
    </subcellularLocation>
</comment>
<keyword evidence="9 11" id="KW-0472">Membrane</keyword>
<evidence type="ECO:0000256" key="9">
    <source>
        <dbReference type="ARBA" id="ARBA00023136"/>
    </source>
</evidence>
<dbReference type="AlphaFoldDB" id="A0A0M3AK48"/>
<dbReference type="PANTHER" id="PTHR32552">
    <property type="entry name" value="FERRICHROME IRON RECEPTOR-RELATED"/>
    <property type="match status" value="1"/>
</dbReference>
<dbReference type="STRING" id="56193.YP76_25995"/>
<proteinExistence type="inferred from homology"/>
<dbReference type="PROSITE" id="PS52016">
    <property type="entry name" value="TONB_DEPENDENT_REC_3"/>
    <property type="match status" value="1"/>
</dbReference>
<evidence type="ECO:0000256" key="12">
    <source>
        <dbReference type="RuleBase" id="RU003357"/>
    </source>
</evidence>
<evidence type="ECO:0000256" key="4">
    <source>
        <dbReference type="ARBA" id="ARBA00022496"/>
    </source>
</evidence>
<dbReference type="Pfam" id="PF00593">
    <property type="entry name" value="TonB_dep_Rec_b-barrel"/>
    <property type="match status" value="1"/>
</dbReference>
<feature type="domain" description="TonB-dependent receptor-like beta-barrel" evidence="13">
    <location>
        <begin position="189"/>
        <end position="578"/>
    </location>
</feature>
<dbReference type="InterPro" id="IPR039426">
    <property type="entry name" value="TonB-dep_rcpt-like"/>
</dbReference>
<organism evidence="15 16">
    <name type="scientific">Sphingobium chungbukense</name>
    <dbReference type="NCBI Taxonomy" id="56193"/>
    <lineage>
        <taxon>Bacteria</taxon>
        <taxon>Pseudomonadati</taxon>
        <taxon>Pseudomonadota</taxon>
        <taxon>Alphaproteobacteria</taxon>
        <taxon>Sphingomonadales</taxon>
        <taxon>Sphingomonadaceae</taxon>
        <taxon>Sphingobium</taxon>
    </lineage>
</organism>
<keyword evidence="3 11" id="KW-1134">Transmembrane beta strand</keyword>
<dbReference type="GO" id="GO:0009279">
    <property type="term" value="C:cell outer membrane"/>
    <property type="evidence" value="ECO:0007669"/>
    <property type="project" value="UniProtKB-SubCell"/>
</dbReference>
<evidence type="ECO:0000256" key="10">
    <source>
        <dbReference type="ARBA" id="ARBA00023237"/>
    </source>
</evidence>
<evidence type="ECO:0008006" key="17">
    <source>
        <dbReference type="Google" id="ProtNLM"/>
    </source>
</evidence>
<dbReference type="SUPFAM" id="SSF56935">
    <property type="entry name" value="Porins"/>
    <property type="match status" value="1"/>
</dbReference>
<name>A0A0M3AK48_9SPHN</name>
<comment type="similarity">
    <text evidence="11 12">Belongs to the TonB-dependent receptor family.</text>
</comment>
<keyword evidence="8 12" id="KW-0798">TonB box</keyword>
<accession>A0A0M3AK48</accession>
<evidence type="ECO:0000259" key="13">
    <source>
        <dbReference type="Pfam" id="PF00593"/>
    </source>
</evidence>
<dbReference type="InterPro" id="IPR036942">
    <property type="entry name" value="Beta-barrel_TonB_sf"/>
</dbReference>
<reference evidence="15 16" key="1">
    <citation type="submission" date="2015-04" db="EMBL/GenBank/DDBJ databases">
        <title>Genome sequence of aromatic hydrocarbons-degrading Sphingobium chungbukense DJ77.</title>
        <authorList>
            <person name="Kim Y.-C."/>
            <person name="Chae J.-C."/>
        </authorList>
    </citation>
    <scope>NUCLEOTIDE SEQUENCE [LARGE SCALE GENOMIC DNA]</scope>
    <source>
        <strain evidence="15 16">DJ77</strain>
    </source>
</reference>
<feature type="domain" description="TonB-dependent receptor plug" evidence="14">
    <location>
        <begin position="5"/>
        <end position="50"/>
    </location>
</feature>